<dbReference type="EMBL" id="JAENHL010000006">
    <property type="protein sequence ID" value="MBK1865629.1"/>
    <property type="molecule type" value="Genomic_DNA"/>
</dbReference>
<proteinExistence type="predicted"/>
<comment type="caution">
    <text evidence="1">The sequence shown here is derived from an EMBL/GenBank/DDBJ whole genome shotgun (WGS) entry which is preliminary data.</text>
</comment>
<reference evidence="1" key="1">
    <citation type="submission" date="2021-01" db="EMBL/GenBank/DDBJ databases">
        <authorList>
            <person name="Sun Q."/>
        </authorList>
    </citation>
    <scope>NUCLEOTIDE SEQUENCE</scope>
    <source>
        <strain evidence="1">YIM B02566</strain>
    </source>
</reference>
<keyword evidence="2" id="KW-1185">Reference proteome</keyword>
<gene>
    <name evidence="1" type="ORF">JHL16_04645</name>
</gene>
<name>A0ACC5QZ03_9HYPH</name>
<dbReference type="Proteomes" id="UP000616151">
    <property type="component" value="Unassembled WGS sequence"/>
</dbReference>
<evidence type="ECO:0000313" key="2">
    <source>
        <dbReference type="Proteomes" id="UP000616151"/>
    </source>
</evidence>
<evidence type="ECO:0000313" key="1">
    <source>
        <dbReference type="EMBL" id="MBK1865629.1"/>
    </source>
</evidence>
<organism evidence="1 2">
    <name type="scientific">Taklimakanibacter albus</name>
    <dbReference type="NCBI Taxonomy" id="2800327"/>
    <lineage>
        <taxon>Bacteria</taxon>
        <taxon>Pseudomonadati</taxon>
        <taxon>Pseudomonadota</taxon>
        <taxon>Alphaproteobacteria</taxon>
        <taxon>Hyphomicrobiales</taxon>
        <taxon>Aestuariivirgaceae</taxon>
        <taxon>Taklimakanibacter</taxon>
    </lineage>
</organism>
<sequence>MRYAQLKAFHAVAANGGFSKAAERLALTQPAISDHIRKLEDAYGSELFLRRRGGVELTAFARKLFAVTERMFEAETEALELLSRAKGLEEGLLSIGADAATHVLPLIRRFRERYPKIQVRLVAGNSAQLLARLDRFEIDFAVIAEAPPQQDYHARLLREDDIQAFSAATHPFARRQEISLADFVAQPVVLREEGSATRGLLLAEIASRALVLTNVMEIESREAAREAVASGMGIGVISSAEIVPDARLHMLRFSDWQARMSEWLVCLTARADLHIIRAVLGLLRR</sequence>
<accession>A0ACC5QZ03</accession>
<protein>
    <submittedName>
        <fullName evidence="1">LysR family transcriptional regulator</fullName>
    </submittedName>
</protein>